<keyword evidence="1" id="KW-0812">Transmembrane</keyword>
<dbReference type="HOGENOM" id="CLU_125997_2_0_0"/>
<proteinExistence type="predicted"/>
<dbReference type="InterPro" id="IPR051311">
    <property type="entry name" value="DedA_domain"/>
</dbReference>
<evidence type="ECO:0000313" key="4">
    <source>
        <dbReference type="Proteomes" id="UP000005297"/>
    </source>
</evidence>
<dbReference type="Proteomes" id="UP000005297">
    <property type="component" value="Unassembled WGS sequence"/>
</dbReference>
<evidence type="ECO:0000313" key="3">
    <source>
        <dbReference type="EMBL" id="EAU55391.1"/>
    </source>
</evidence>
<accession>Q0F100</accession>
<dbReference type="InParanoid" id="Q0F100"/>
<dbReference type="RefSeq" id="WP_009849854.1">
    <property type="nucleotide sequence ID" value="NZ_DS022294.1"/>
</dbReference>
<comment type="caution">
    <text evidence="3">The sequence shown here is derived from an EMBL/GenBank/DDBJ whole genome shotgun (WGS) entry which is preliminary data.</text>
</comment>
<dbReference type="EMBL" id="AATS01000003">
    <property type="protein sequence ID" value="EAU55391.1"/>
    <property type="molecule type" value="Genomic_DNA"/>
</dbReference>
<sequence>MDWPLFFSALISSTLFPGGSEALLLYRLNEGGNAVTLVLIATVGNVLGSLITYAMGRLGNAAMHKKWLRISEAQSERAERWFAAYGKPALLFAWLPVVGDPLCLVAGLLRCGIVPFLILVTIGKLARYAVLALPFI</sequence>
<evidence type="ECO:0000256" key="1">
    <source>
        <dbReference type="SAM" id="Phobius"/>
    </source>
</evidence>
<dbReference type="AlphaFoldDB" id="Q0F100"/>
<name>Q0F100_9PROT</name>
<gene>
    <name evidence="3" type="ORF">SPV1_11681</name>
</gene>
<protein>
    <recommendedName>
        <fullName evidence="2">VTT domain-containing protein</fullName>
    </recommendedName>
</protein>
<dbReference type="InterPro" id="IPR032816">
    <property type="entry name" value="VTT_dom"/>
</dbReference>
<organism evidence="3 4">
    <name type="scientific">Mariprofundus ferrooxydans PV-1</name>
    <dbReference type="NCBI Taxonomy" id="314345"/>
    <lineage>
        <taxon>Bacteria</taxon>
        <taxon>Pseudomonadati</taxon>
        <taxon>Pseudomonadota</taxon>
        <taxon>Candidatius Mariprofundia</taxon>
        <taxon>Mariprofundales</taxon>
        <taxon>Mariprofundaceae</taxon>
        <taxon>Mariprofundus</taxon>
    </lineage>
</organism>
<dbReference type="eggNOG" id="COG1238">
    <property type="taxonomic scope" value="Bacteria"/>
</dbReference>
<dbReference type="Pfam" id="PF09335">
    <property type="entry name" value="VTT_dom"/>
    <property type="match status" value="1"/>
</dbReference>
<keyword evidence="1" id="KW-1133">Transmembrane helix</keyword>
<dbReference type="FunCoup" id="Q0F100">
    <property type="interactions" value="37"/>
</dbReference>
<dbReference type="OrthoDB" id="5419086at2"/>
<keyword evidence="1" id="KW-0472">Membrane</keyword>
<dbReference type="PANTHER" id="PTHR42709">
    <property type="entry name" value="ALKALINE PHOSPHATASE LIKE PROTEIN"/>
    <property type="match status" value="1"/>
</dbReference>
<reference evidence="3 4" key="1">
    <citation type="submission" date="2006-09" db="EMBL/GenBank/DDBJ databases">
        <authorList>
            <person name="Emerson D."/>
            <person name="Ferriera S."/>
            <person name="Johnson J."/>
            <person name="Kravitz S."/>
            <person name="Halpern A."/>
            <person name="Remington K."/>
            <person name="Beeson K."/>
            <person name="Tran B."/>
            <person name="Rogers Y.-H."/>
            <person name="Friedman R."/>
            <person name="Venter J.C."/>
        </authorList>
    </citation>
    <scope>NUCLEOTIDE SEQUENCE [LARGE SCALE GENOMIC DNA]</scope>
    <source>
        <strain evidence="3 4">PV-1</strain>
    </source>
</reference>
<feature type="transmembrane region" description="Helical" evidence="1">
    <location>
        <begin position="104"/>
        <end position="126"/>
    </location>
</feature>
<evidence type="ECO:0000259" key="2">
    <source>
        <dbReference type="Pfam" id="PF09335"/>
    </source>
</evidence>
<dbReference type="STRING" id="314344.AL013_06900"/>
<keyword evidence="4" id="KW-1185">Reference proteome</keyword>
<feature type="transmembrane region" description="Helical" evidence="1">
    <location>
        <begin position="38"/>
        <end position="60"/>
    </location>
</feature>
<feature type="domain" description="VTT" evidence="2">
    <location>
        <begin position="33"/>
        <end position="133"/>
    </location>
</feature>
<dbReference type="PANTHER" id="PTHR42709:SF4">
    <property type="entry name" value="INNER MEMBRANE PROTEIN YQAA"/>
    <property type="match status" value="1"/>
</dbReference>